<dbReference type="AlphaFoldDB" id="C1E767"/>
<dbReference type="InterPro" id="IPR018253">
    <property type="entry name" value="DnaJ_domain_CS"/>
</dbReference>
<proteinExistence type="predicted"/>
<dbReference type="Gene3D" id="1.10.287.110">
    <property type="entry name" value="DnaJ domain"/>
    <property type="match status" value="1"/>
</dbReference>
<evidence type="ECO:0000313" key="3">
    <source>
        <dbReference type="Proteomes" id="UP000002009"/>
    </source>
</evidence>
<dbReference type="FunCoup" id="C1E767">
    <property type="interactions" value="32"/>
</dbReference>
<dbReference type="InParanoid" id="C1E767"/>
<dbReference type="CDD" id="cd06257">
    <property type="entry name" value="DnaJ"/>
    <property type="match status" value="1"/>
</dbReference>
<dbReference type="SUPFAM" id="SSF46565">
    <property type="entry name" value="Chaperone J-domain"/>
    <property type="match status" value="1"/>
</dbReference>
<dbReference type="STRING" id="296587.C1E767"/>
<dbReference type="KEGG" id="mis:MICPUN_81460"/>
<dbReference type="RefSeq" id="XP_002502669.1">
    <property type="nucleotide sequence ID" value="XM_002502623.1"/>
</dbReference>
<name>C1E767_MICCC</name>
<dbReference type="eggNOG" id="KOG0719">
    <property type="taxonomic scope" value="Eukaryota"/>
</dbReference>
<dbReference type="SMART" id="SM00271">
    <property type="entry name" value="DnaJ"/>
    <property type="match status" value="1"/>
</dbReference>
<dbReference type="InterPro" id="IPR001623">
    <property type="entry name" value="DnaJ_domain"/>
</dbReference>
<feature type="domain" description="J" evidence="1">
    <location>
        <begin position="12"/>
        <end position="78"/>
    </location>
</feature>
<dbReference type="GeneID" id="8243584"/>
<protein>
    <recommendedName>
        <fullName evidence="1">J domain-containing protein</fullName>
    </recommendedName>
</protein>
<dbReference type="InterPro" id="IPR052594">
    <property type="entry name" value="J_domain-containing_protein"/>
</dbReference>
<dbReference type="PROSITE" id="PS00636">
    <property type="entry name" value="DNAJ_1"/>
    <property type="match status" value="1"/>
</dbReference>
<gene>
    <name evidence="2" type="ORF">MICPUN_81460</name>
</gene>
<dbReference type="PANTHER" id="PTHR44144">
    <property type="entry name" value="DNAJ HOMOLOG SUBFAMILY C MEMBER 9"/>
    <property type="match status" value="1"/>
</dbReference>
<dbReference type="OMA" id="INHASIW"/>
<dbReference type="GO" id="GO:0031072">
    <property type="term" value="F:heat shock protein binding"/>
    <property type="evidence" value="ECO:0007669"/>
    <property type="project" value="TreeGrafter"/>
</dbReference>
<dbReference type="Pfam" id="PF00226">
    <property type="entry name" value="DnaJ"/>
    <property type="match status" value="1"/>
</dbReference>
<dbReference type="OrthoDB" id="552876at2759"/>
<dbReference type="GO" id="GO:0005737">
    <property type="term" value="C:cytoplasm"/>
    <property type="evidence" value="ECO:0007669"/>
    <property type="project" value="TreeGrafter"/>
</dbReference>
<keyword evidence="3" id="KW-1185">Reference proteome</keyword>
<dbReference type="PANTHER" id="PTHR44144:SF1">
    <property type="entry name" value="DNAJ HOMOLOG SUBFAMILY C MEMBER 9"/>
    <property type="match status" value="1"/>
</dbReference>
<accession>C1E767</accession>
<reference evidence="2 3" key="1">
    <citation type="journal article" date="2009" name="Science">
        <title>Green evolution and dynamic adaptations revealed by genomes of the marine picoeukaryotes Micromonas.</title>
        <authorList>
            <person name="Worden A.Z."/>
            <person name="Lee J.H."/>
            <person name="Mock T."/>
            <person name="Rouze P."/>
            <person name="Simmons M.P."/>
            <person name="Aerts A.L."/>
            <person name="Allen A.E."/>
            <person name="Cuvelier M.L."/>
            <person name="Derelle E."/>
            <person name="Everett M.V."/>
            <person name="Foulon E."/>
            <person name="Grimwood J."/>
            <person name="Gundlach H."/>
            <person name="Henrissat B."/>
            <person name="Napoli C."/>
            <person name="McDonald S.M."/>
            <person name="Parker M.S."/>
            <person name="Rombauts S."/>
            <person name="Salamov A."/>
            <person name="Von Dassow P."/>
            <person name="Badger J.H."/>
            <person name="Coutinho P.M."/>
            <person name="Demir E."/>
            <person name="Dubchak I."/>
            <person name="Gentemann C."/>
            <person name="Eikrem W."/>
            <person name="Gready J.E."/>
            <person name="John U."/>
            <person name="Lanier W."/>
            <person name="Lindquist E.A."/>
            <person name="Lucas S."/>
            <person name="Mayer K.F."/>
            <person name="Moreau H."/>
            <person name="Not F."/>
            <person name="Otillar R."/>
            <person name="Panaud O."/>
            <person name="Pangilinan J."/>
            <person name="Paulsen I."/>
            <person name="Piegu B."/>
            <person name="Poliakov A."/>
            <person name="Robbens S."/>
            <person name="Schmutz J."/>
            <person name="Toulza E."/>
            <person name="Wyss T."/>
            <person name="Zelensky A."/>
            <person name="Zhou K."/>
            <person name="Armbrust E.V."/>
            <person name="Bhattacharya D."/>
            <person name="Goodenough U.W."/>
            <person name="Van de Peer Y."/>
            <person name="Grigoriev I.V."/>
        </authorList>
    </citation>
    <scope>NUCLEOTIDE SEQUENCE [LARGE SCALE GENOMIC DNA]</scope>
    <source>
        <strain evidence="3">RCC299 / NOUM17</strain>
    </source>
</reference>
<evidence type="ECO:0000313" key="2">
    <source>
        <dbReference type="EMBL" id="ACO63927.1"/>
    </source>
</evidence>
<dbReference type="Proteomes" id="UP000002009">
    <property type="component" value="Chromosome 5"/>
</dbReference>
<dbReference type="PROSITE" id="PS50076">
    <property type="entry name" value="DNAJ_2"/>
    <property type="match status" value="1"/>
</dbReference>
<evidence type="ECO:0000259" key="1">
    <source>
        <dbReference type="PROSITE" id="PS50076"/>
    </source>
</evidence>
<sequence length="125" mass="13977">MEEDDEVAPGVDLYAVLGLEKATATAADIKREYRKLALRWHPDKNQGDVAAQEKFKEISKAYSVLGDAKKREYYDKTGDVEDMDVSAEDFVKMFQAMMSEMLGGLSIADMLEGARPRPRPATARD</sequence>
<dbReference type="InterPro" id="IPR036869">
    <property type="entry name" value="J_dom_sf"/>
</dbReference>
<dbReference type="GO" id="GO:0005634">
    <property type="term" value="C:nucleus"/>
    <property type="evidence" value="ECO:0007669"/>
    <property type="project" value="TreeGrafter"/>
</dbReference>
<dbReference type="PRINTS" id="PR00625">
    <property type="entry name" value="JDOMAIN"/>
</dbReference>
<organism evidence="2 3">
    <name type="scientific">Micromonas commoda (strain RCC299 / NOUM17 / CCMP2709)</name>
    <name type="common">Picoplanktonic green alga</name>
    <dbReference type="NCBI Taxonomy" id="296587"/>
    <lineage>
        <taxon>Eukaryota</taxon>
        <taxon>Viridiplantae</taxon>
        <taxon>Chlorophyta</taxon>
        <taxon>Mamiellophyceae</taxon>
        <taxon>Mamiellales</taxon>
        <taxon>Mamiellaceae</taxon>
        <taxon>Micromonas</taxon>
    </lineage>
</organism>
<dbReference type="EMBL" id="CP001326">
    <property type="protein sequence ID" value="ACO63927.1"/>
    <property type="molecule type" value="Genomic_DNA"/>
</dbReference>